<name>A0A371G6Z6_MUCPR</name>
<keyword evidence="3" id="KW-0732">Signal</keyword>
<dbReference type="Gene3D" id="1.10.110.10">
    <property type="entry name" value="Plant lipid-transfer and hydrophobic proteins"/>
    <property type="match status" value="1"/>
</dbReference>
<keyword evidence="2" id="KW-0446">Lipid-binding</keyword>
<evidence type="ECO:0000256" key="2">
    <source>
        <dbReference type="ARBA" id="ARBA00023121"/>
    </source>
</evidence>
<reference evidence="5" key="1">
    <citation type="submission" date="2018-05" db="EMBL/GenBank/DDBJ databases">
        <title>Draft genome of Mucuna pruriens seed.</title>
        <authorList>
            <person name="Nnadi N.E."/>
            <person name="Vos R."/>
            <person name="Hasami M.H."/>
            <person name="Devisetty U.K."/>
            <person name="Aguiy J.C."/>
        </authorList>
    </citation>
    <scope>NUCLEOTIDE SEQUENCE [LARGE SCALE GENOMIC DNA]</scope>
    <source>
        <strain evidence="5">JCA_2017</strain>
    </source>
</reference>
<feature type="signal peptide" evidence="3">
    <location>
        <begin position="1"/>
        <end position="19"/>
    </location>
</feature>
<keyword evidence="1" id="KW-0813">Transport</keyword>
<dbReference type="InterPro" id="IPR033872">
    <property type="entry name" value="nsLTP2"/>
</dbReference>
<sequence>MKIPCVMFCIMLSLFLVEAEVSVPTPAPAPAPAPAAESCNVMEMVSCAYAFTTLTPPSQECCDTLKEQKPPCICQYIKDPALAGFINTTNAKMWVVHLMALLFFGHSLSVLDGDVYDDDSSKFYFMSGLNFL</sequence>
<dbReference type="GO" id="GO:0006869">
    <property type="term" value="P:lipid transport"/>
    <property type="evidence" value="ECO:0007669"/>
    <property type="project" value="InterPro"/>
</dbReference>
<organism evidence="5 6">
    <name type="scientific">Mucuna pruriens</name>
    <name type="common">Velvet bean</name>
    <name type="synonym">Dolichos pruriens</name>
    <dbReference type="NCBI Taxonomy" id="157652"/>
    <lineage>
        <taxon>Eukaryota</taxon>
        <taxon>Viridiplantae</taxon>
        <taxon>Streptophyta</taxon>
        <taxon>Embryophyta</taxon>
        <taxon>Tracheophyta</taxon>
        <taxon>Spermatophyta</taxon>
        <taxon>Magnoliopsida</taxon>
        <taxon>eudicotyledons</taxon>
        <taxon>Gunneridae</taxon>
        <taxon>Pentapetalae</taxon>
        <taxon>rosids</taxon>
        <taxon>fabids</taxon>
        <taxon>Fabales</taxon>
        <taxon>Fabaceae</taxon>
        <taxon>Papilionoideae</taxon>
        <taxon>50 kb inversion clade</taxon>
        <taxon>NPAAA clade</taxon>
        <taxon>indigoferoid/millettioid clade</taxon>
        <taxon>Phaseoleae</taxon>
        <taxon>Mucuna</taxon>
    </lineage>
</organism>
<evidence type="ECO:0000313" key="6">
    <source>
        <dbReference type="Proteomes" id="UP000257109"/>
    </source>
</evidence>
<dbReference type="OrthoDB" id="1422032at2759"/>
<dbReference type="Pfam" id="PF14368">
    <property type="entry name" value="LTP_2"/>
    <property type="match status" value="1"/>
</dbReference>
<dbReference type="EMBL" id="QJKJ01006557">
    <property type="protein sequence ID" value="RDX86287.1"/>
    <property type="molecule type" value="Genomic_DNA"/>
</dbReference>
<gene>
    <name evidence="5" type="ORF">CR513_32402</name>
</gene>
<dbReference type="STRING" id="157652.A0A371G6Z6"/>
<dbReference type="PANTHER" id="PTHR33214">
    <property type="entry name" value="BIFUNCTIONAL INHIBITOR/LIPID-TRANSFER PROTEIN/SEED STORAGE 2S ALBUMIN SUPERFAMILY PROTEIN"/>
    <property type="match status" value="1"/>
</dbReference>
<accession>A0A371G6Z6</accession>
<evidence type="ECO:0000313" key="5">
    <source>
        <dbReference type="EMBL" id="RDX86287.1"/>
    </source>
</evidence>
<dbReference type="AlphaFoldDB" id="A0A371G6Z6"/>
<dbReference type="PANTHER" id="PTHR33214:SF69">
    <property type="entry name" value="BIFUNCTIONAL INHIBITOR_LIPID-TRANSFER PROTEIN_SEED STORAGE 2S ALBUMIN SUPERFAMILY PROTEIN"/>
    <property type="match status" value="1"/>
</dbReference>
<dbReference type="InterPro" id="IPR036312">
    <property type="entry name" value="Bifun_inhib/LTP/seed_sf"/>
</dbReference>
<evidence type="ECO:0000256" key="3">
    <source>
        <dbReference type="SAM" id="SignalP"/>
    </source>
</evidence>
<comment type="caution">
    <text evidence="5">The sequence shown here is derived from an EMBL/GenBank/DDBJ whole genome shotgun (WGS) entry which is preliminary data.</text>
</comment>
<dbReference type="Proteomes" id="UP000257109">
    <property type="component" value="Unassembled WGS sequence"/>
</dbReference>
<evidence type="ECO:0000256" key="1">
    <source>
        <dbReference type="ARBA" id="ARBA00022448"/>
    </source>
</evidence>
<keyword evidence="6" id="KW-1185">Reference proteome</keyword>
<dbReference type="SUPFAM" id="SSF47699">
    <property type="entry name" value="Bifunctional inhibitor/lipid-transfer protein/seed storage 2S albumin"/>
    <property type="match status" value="1"/>
</dbReference>
<dbReference type="InterPro" id="IPR016140">
    <property type="entry name" value="Bifunc_inhib/LTP/seed_store"/>
</dbReference>
<feature type="non-terminal residue" evidence="5">
    <location>
        <position position="1"/>
    </location>
</feature>
<feature type="domain" description="Bifunctional inhibitor/plant lipid transfer protein/seed storage helical" evidence="4">
    <location>
        <begin position="22"/>
        <end position="91"/>
    </location>
</feature>
<feature type="chain" id="PRO_5016645955" description="Bifunctional inhibitor/plant lipid transfer protein/seed storage helical domain-containing protein" evidence="3">
    <location>
        <begin position="20"/>
        <end position="132"/>
    </location>
</feature>
<evidence type="ECO:0000259" key="4">
    <source>
        <dbReference type="Pfam" id="PF14368"/>
    </source>
</evidence>
<protein>
    <recommendedName>
        <fullName evidence="4">Bifunctional inhibitor/plant lipid transfer protein/seed storage helical domain-containing protein</fullName>
    </recommendedName>
</protein>
<dbReference type="GO" id="GO:0008289">
    <property type="term" value="F:lipid binding"/>
    <property type="evidence" value="ECO:0007669"/>
    <property type="project" value="UniProtKB-KW"/>
</dbReference>
<proteinExistence type="predicted"/>